<feature type="transmembrane region" description="Helical" evidence="2">
    <location>
        <begin position="605"/>
        <end position="628"/>
    </location>
</feature>
<sequence>MIYVKILFQVLVISSFIFFVSGRLMGSQINFIKRILAVVISVFFTSFVYWYAYLRGTDFMSESFVYTYMDVSTIIWIGSMLLISMLLYLFFELFDPMAIGEKGQRVSGNKSIWIRLRKQWRGQRRMRQVVQIAMKNGISRTIKYSKFKESERELAKAFRQTLEQSGGIFVKFGQVLSTRGDILPVAFIKELELLQQHVKPLTNEQVNSILAAHLPYNMEDMFVEFDLTPLASASIGQVHKAILRENNKEVVVKILRPDIKDMMRDDLNILVDFASWFSDKSTWAEKLGFRELAIGFAENLREEVNFEIEMRNAIQVTTALQDSSYKVRIPHIYTELSNNHLIVFEYIHGQSVANGVTLFRSLGADREQFARTVLYSFFDQLLYSGIFHADPHPGNIFIDDVDGTPIFLDFGAVGRLAQPQQEGMKLFLLGIQHNDADILFDALSLLVEDVDHVEREKLEHAMAQLLLRISYISHIPTEELIQAFFEVVHKFGLSFYPSVGIALRALITLDGTLHMIKRDFDIFNEAKEYSTEYMASLWKKPFKQPKQTIERLEEEFALLLPTLRKIPRRVDHLIQRVESGKITLHHDIFSDKSNSMFVTQLFSRFILLMVGITFGIISVALLAIGQFIEAEFAVYLNTAAYVGLFLCAVLLVRLSIQAIRLMKSDR</sequence>
<keyword evidence="2" id="KW-1133">Transmembrane helix</keyword>
<feature type="transmembrane region" description="Helical" evidence="2">
    <location>
        <begin position="74"/>
        <end position="94"/>
    </location>
</feature>
<dbReference type="InterPro" id="IPR011009">
    <property type="entry name" value="Kinase-like_dom_sf"/>
</dbReference>
<dbReference type="STRING" id="126156.SAMN05421670_0596"/>
<protein>
    <submittedName>
        <fullName evidence="4">Ubiquinone biosynthesis protein</fullName>
    </submittedName>
</protein>
<dbReference type="PANTHER" id="PTHR10566:SF113">
    <property type="entry name" value="PROTEIN ACTIVITY OF BC1 COMPLEX KINASE 7, CHLOROPLASTIC"/>
    <property type="match status" value="1"/>
</dbReference>
<dbReference type="Proteomes" id="UP000198734">
    <property type="component" value="Unassembled WGS sequence"/>
</dbReference>
<dbReference type="RefSeq" id="WP_093534033.1">
    <property type="nucleotide sequence ID" value="NZ_FOXU01000001.1"/>
</dbReference>
<feature type="transmembrane region" description="Helical" evidence="2">
    <location>
        <begin position="634"/>
        <end position="656"/>
    </location>
</feature>
<keyword evidence="2" id="KW-0812">Transmembrane</keyword>
<feature type="transmembrane region" description="Helical" evidence="2">
    <location>
        <begin position="36"/>
        <end position="54"/>
    </location>
</feature>
<keyword evidence="5" id="KW-1185">Reference proteome</keyword>
<evidence type="ECO:0000313" key="5">
    <source>
        <dbReference type="Proteomes" id="UP000198734"/>
    </source>
</evidence>
<proteinExistence type="inferred from homology"/>
<dbReference type="InterPro" id="IPR004147">
    <property type="entry name" value="ABC1_dom"/>
</dbReference>
<dbReference type="Pfam" id="PF03109">
    <property type="entry name" value="ABC1"/>
    <property type="match status" value="1"/>
</dbReference>
<keyword evidence="2" id="KW-0472">Membrane</keyword>
<dbReference type="InterPro" id="IPR050154">
    <property type="entry name" value="UbiB_kinase"/>
</dbReference>
<gene>
    <name evidence="4" type="ORF">SAMN05421670_0596</name>
</gene>
<dbReference type="GO" id="GO:0005524">
    <property type="term" value="F:ATP binding"/>
    <property type="evidence" value="ECO:0007669"/>
    <property type="project" value="InterPro"/>
</dbReference>
<evidence type="ECO:0000256" key="2">
    <source>
        <dbReference type="SAM" id="Phobius"/>
    </source>
</evidence>
<keyword evidence="4" id="KW-0830">Ubiquinone</keyword>
<evidence type="ECO:0000313" key="4">
    <source>
        <dbReference type="EMBL" id="SFQ00352.1"/>
    </source>
</evidence>
<evidence type="ECO:0000259" key="3">
    <source>
        <dbReference type="PROSITE" id="PS50011"/>
    </source>
</evidence>
<dbReference type="AlphaFoldDB" id="A0A1I5UYU4"/>
<comment type="similarity">
    <text evidence="1">Belongs to the protein kinase superfamily. ADCK protein kinase family.</text>
</comment>
<organism evidence="4 5">
    <name type="scientific">Psychrobacillus psychrotolerans</name>
    <dbReference type="NCBI Taxonomy" id="126156"/>
    <lineage>
        <taxon>Bacteria</taxon>
        <taxon>Bacillati</taxon>
        <taxon>Bacillota</taxon>
        <taxon>Bacilli</taxon>
        <taxon>Bacillales</taxon>
        <taxon>Bacillaceae</taxon>
        <taxon>Psychrobacillus</taxon>
    </lineage>
</organism>
<dbReference type="GO" id="GO:0004672">
    <property type="term" value="F:protein kinase activity"/>
    <property type="evidence" value="ECO:0007669"/>
    <property type="project" value="InterPro"/>
</dbReference>
<dbReference type="EMBL" id="FOXU01000001">
    <property type="protein sequence ID" value="SFQ00352.1"/>
    <property type="molecule type" value="Genomic_DNA"/>
</dbReference>
<dbReference type="SUPFAM" id="SSF56112">
    <property type="entry name" value="Protein kinase-like (PK-like)"/>
    <property type="match status" value="1"/>
</dbReference>
<name>A0A1I5UYU4_9BACI</name>
<reference evidence="5" key="1">
    <citation type="submission" date="2016-10" db="EMBL/GenBank/DDBJ databases">
        <authorList>
            <person name="Varghese N."/>
            <person name="Submissions S."/>
        </authorList>
    </citation>
    <scope>NUCLEOTIDE SEQUENCE [LARGE SCALE GENOMIC DNA]</scope>
    <source>
        <strain evidence="5">DSM 11706</strain>
    </source>
</reference>
<feature type="domain" description="Protein kinase" evidence="3">
    <location>
        <begin position="224"/>
        <end position="589"/>
    </location>
</feature>
<accession>A0A1I5UYU4</accession>
<dbReference type="Gene3D" id="1.10.510.10">
    <property type="entry name" value="Transferase(Phosphotransferase) domain 1"/>
    <property type="match status" value="1"/>
</dbReference>
<dbReference type="CDD" id="cd05121">
    <property type="entry name" value="ABC1_ADCK3-like"/>
    <property type="match status" value="1"/>
</dbReference>
<dbReference type="OrthoDB" id="9795390at2"/>
<dbReference type="PANTHER" id="PTHR10566">
    <property type="entry name" value="CHAPERONE-ACTIVITY OF BC1 COMPLEX CABC1 -RELATED"/>
    <property type="match status" value="1"/>
</dbReference>
<dbReference type="InterPro" id="IPR000719">
    <property type="entry name" value="Prot_kinase_dom"/>
</dbReference>
<feature type="transmembrane region" description="Helical" evidence="2">
    <location>
        <begin position="6"/>
        <end position="24"/>
    </location>
</feature>
<evidence type="ECO:0000256" key="1">
    <source>
        <dbReference type="ARBA" id="ARBA00009670"/>
    </source>
</evidence>
<dbReference type="PROSITE" id="PS50011">
    <property type="entry name" value="PROTEIN_KINASE_DOM"/>
    <property type="match status" value="1"/>
</dbReference>